<proteinExistence type="inferred from homology"/>
<comment type="similarity">
    <text evidence="1">Belongs to the Tango6 family.</text>
</comment>
<dbReference type="Pfam" id="PF10363">
    <property type="entry name" value="RTP1_C1"/>
    <property type="match status" value="1"/>
</dbReference>
<reference evidence="5 6" key="1">
    <citation type="submission" date="2024-05" db="EMBL/GenBank/DDBJ databases">
        <title>A draft genome resource for the thread blight pathogen Marasmius tenuissimus strain MS-2.</title>
        <authorList>
            <person name="Yulfo-Soto G.E."/>
            <person name="Baruah I.K."/>
            <person name="Amoako-Attah I."/>
            <person name="Bukari Y."/>
            <person name="Meinhardt L.W."/>
            <person name="Bailey B.A."/>
            <person name="Cohen S.P."/>
        </authorList>
    </citation>
    <scope>NUCLEOTIDE SEQUENCE [LARGE SCALE GENOMIC DNA]</scope>
    <source>
        <strain evidence="5 6">MS-2</strain>
    </source>
</reference>
<name>A0ABR3ABQ7_9AGAR</name>
<evidence type="ECO:0000259" key="3">
    <source>
        <dbReference type="Pfam" id="PF10363"/>
    </source>
</evidence>
<feature type="domain" description="TANGO6 HEAT repeat" evidence="4">
    <location>
        <begin position="260"/>
        <end position="456"/>
    </location>
</feature>
<dbReference type="Pfam" id="PF23565">
    <property type="entry name" value="ARM_TANGO6"/>
    <property type="match status" value="1"/>
</dbReference>
<dbReference type="Gene3D" id="1.25.10.10">
    <property type="entry name" value="Leucine-rich Repeat Variant"/>
    <property type="match status" value="1"/>
</dbReference>
<comment type="caution">
    <text evidence="5">The sequence shown here is derived from an EMBL/GenBank/DDBJ whole genome shotgun (WGS) entry which is preliminary data.</text>
</comment>
<keyword evidence="6" id="KW-1185">Reference proteome</keyword>
<dbReference type="EMBL" id="JBBXMP010000005">
    <property type="protein sequence ID" value="KAL0070792.1"/>
    <property type="molecule type" value="Genomic_DNA"/>
</dbReference>
<dbReference type="SUPFAM" id="SSF48371">
    <property type="entry name" value="ARM repeat"/>
    <property type="match status" value="1"/>
</dbReference>
<feature type="domain" description="RNA polymerase II assembly factor Rtp1 C-terminal" evidence="3">
    <location>
        <begin position="731"/>
        <end position="850"/>
    </location>
</feature>
<evidence type="ECO:0000313" key="5">
    <source>
        <dbReference type="EMBL" id="KAL0070792.1"/>
    </source>
</evidence>
<dbReference type="InterPro" id="IPR019451">
    <property type="entry name" value="Rtp1_C1"/>
</dbReference>
<sequence>MTQTELASTLLAGSCLIDSSSTPKVHLKGTLLERLLKYYDTLGITSPIDDDWTLQDAQLRTAMESMRVVECVQRLVGTEVGTGSHSSSADEPPLLGVRDLAQLRTLISIVFHWGTEPLLSNVISAWPEKHGAANPRPSKIIDLTSTPEDYHHLHDLTSRILTLVFPAGPQQKSSDTVITATLLNRHLKEILEPSIALGWLPRSLSTDSIVPFDDARPLVMRLLSTLPVSHTIASLGGVMSARSSVPHIRRACGYILSRQLMRPDGVKGLCAAVFGEIEGDEAKLEQLEHFARVISTVPANMKPQDYFTEIIPRLIGLLHEEKHVAYRRASAFTISRLLDTKGTDLVARETILTTLHSPFLHPRSMENSREESDYTITLTNPITTLSILLANLDPSPQLISSLLAPILSPLYALLYYLDSSKIADPTIREAIRDMLLTWFRVSSTTEAVAILLFILNDQHGRLKIGLDGEIQRVDESKDPLSLFTPESLKEAEEAGELDSDANWLDMYPDPNHYVRFIQSINREDIVSDLFVVVLEAFRDNRKEDGDPVQTLRYLQVIMQMQSQMSQNSKLGGFKKPVQILAFIKQVLEDAVNPSTSRSIPQKDDGPSDVPRLLAVMNLGRQSRIVEEDSDADSDDDMPDSERRDIDTEMTETALNILLAVLEGNKSLSTRTAPILDDILLLIEPFITGDSHSGLKELAREARLVLTARLALQNSNPQDDEDSPDKEVQQTYQQALKFLQDPILPLRAHGLLLLRQLVSEQSKPLDPALVPAIRDIFMQSVQDNDSYIFLNAVQGLAALVDRFGESVLRHMLDAYGKGLDGPSGGTLSRQDVNTRLRLGEAVGAVIRRCGTALGPYGNIIVPALLRVLRSKDAPTTLKTSSLSLLADCQNTYSLVLVPFFVDLSNGILDLLQLEGQTGETEGAIDDNPTSKNSKFPPLRRAALHFLALLLKGTIENIYDTPFGRNIFSQDLIRRTKITLSYAADTDGDSVVRVMAREAVELVRQLELAIVDISAIG</sequence>
<protein>
    <recommendedName>
        <fullName evidence="7">RNA polymerase II assembly factor Rtp1 C-terminal domain-containing protein</fullName>
    </recommendedName>
</protein>
<evidence type="ECO:0000313" key="6">
    <source>
        <dbReference type="Proteomes" id="UP001437256"/>
    </source>
</evidence>
<evidence type="ECO:0000256" key="2">
    <source>
        <dbReference type="SAM" id="MobiDB-lite"/>
    </source>
</evidence>
<evidence type="ECO:0000256" key="1">
    <source>
        <dbReference type="ARBA" id="ARBA00005724"/>
    </source>
</evidence>
<evidence type="ECO:0008006" key="7">
    <source>
        <dbReference type="Google" id="ProtNLM"/>
    </source>
</evidence>
<dbReference type="PANTHER" id="PTHR20959:SF1">
    <property type="entry name" value="TRANSPORT AND GOLGI ORGANIZATION PROTEIN 6 HOMOLOG"/>
    <property type="match status" value="1"/>
</dbReference>
<dbReference type="PANTHER" id="PTHR20959">
    <property type="entry name" value="TRANSPORT AND GOLGI ORGANIZATION PROTEIN 6 FAMILY MEMBER"/>
    <property type="match status" value="1"/>
</dbReference>
<dbReference type="Proteomes" id="UP001437256">
    <property type="component" value="Unassembled WGS sequence"/>
</dbReference>
<dbReference type="InterPro" id="IPR016024">
    <property type="entry name" value="ARM-type_fold"/>
</dbReference>
<feature type="compositionally biased region" description="Acidic residues" evidence="2">
    <location>
        <begin position="627"/>
        <end position="638"/>
    </location>
</feature>
<dbReference type="InterPro" id="IPR057407">
    <property type="entry name" value="HEAT_TANGO6"/>
</dbReference>
<dbReference type="InterPro" id="IPR011989">
    <property type="entry name" value="ARM-like"/>
</dbReference>
<evidence type="ECO:0000259" key="4">
    <source>
        <dbReference type="Pfam" id="PF23565"/>
    </source>
</evidence>
<gene>
    <name evidence="5" type="ORF">AAF712_002013</name>
</gene>
<organism evidence="5 6">
    <name type="scientific">Marasmius tenuissimus</name>
    <dbReference type="NCBI Taxonomy" id="585030"/>
    <lineage>
        <taxon>Eukaryota</taxon>
        <taxon>Fungi</taxon>
        <taxon>Dikarya</taxon>
        <taxon>Basidiomycota</taxon>
        <taxon>Agaricomycotina</taxon>
        <taxon>Agaricomycetes</taxon>
        <taxon>Agaricomycetidae</taxon>
        <taxon>Agaricales</taxon>
        <taxon>Marasmiineae</taxon>
        <taxon>Marasmiaceae</taxon>
        <taxon>Marasmius</taxon>
    </lineage>
</organism>
<dbReference type="InterPro" id="IPR039600">
    <property type="entry name" value="TANGO6/Rtp1"/>
</dbReference>
<accession>A0ABR3ABQ7</accession>
<feature type="region of interest" description="Disordered" evidence="2">
    <location>
        <begin position="624"/>
        <end position="644"/>
    </location>
</feature>